<evidence type="ECO:0000313" key="3">
    <source>
        <dbReference type="Proteomes" id="UP000008810"/>
    </source>
</evidence>
<dbReference type="OrthoDB" id="665430at2759"/>
<evidence type="ECO:0000313" key="1">
    <source>
        <dbReference type="EMBL" id="KQK02718.1"/>
    </source>
</evidence>
<reference evidence="1" key="2">
    <citation type="submission" date="2017-06" db="EMBL/GenBank/DDBJ databases">
        <title>WGS assembly of Brachypodium distachyon.</title>
        <authorList>
            <consortium name="The International Brachypodium Initiative"/>
            <person name="Lucas S."/>
            <person name="Harmon-Smith M."/>
            <person name="Lail K."/>
            <person name="Tice H."/>
            <person name="Grimwood J."/>
            <person name="Bruce D."/>
            <person name="Barry K."/>
            <person name="Shu S."/>
            <person name="Lindquist E."/>
            <person name="Wang M."/>
            <person name="Pitluck S."/>
            <person name="Vogel J.P."/>
            <person name="Garvin D.F."/>
            <person name="Mockler T.C."/>
            <person name="Schmutz J."/>
            <person name="Rokhsar D."/>
            <person name="Bevan M.W."/>
        </authorList>
    </citation>
    <scope>NUCLEOTIDE SEQUENCE</scope>
    <source>
        <strain evidence="1">Bd21</strain>
    </source>
</reference>
<dbReference type="EnsemblPlants" id="KQK02718">
    <property type="protein sequence ID" value="KQK02718"/>
    <property type="gene ID" value="BRADI_2g03251v3"/>
</dbReference>
<dbReference type="Proteomes" id="UP000008810">
    <property type="component" value="Chromosome 2"/>
</dbReference>
<dbReference type="EMBL" id="CM000881">
    <property type="protein sequence ID" value="KQK02718.1"/>
    <property type="molecule type" value="Genomic_DNA"/>
</dbReference>
<keyword evidence="3" id="KW-1185">Reference proteome</keyword>
<name>A0A0Q3MEC2_BRADI</name>
<accession>A0A0Q3MEC2</accession>
<protein>
    <submittedName>
        <fullName evidence="1 2">Uncharacterized protein</fullName>
    </submittedName>
</protein>
<sequence length="128" mass="14030">MISVSLKVHPVVSLGQVIKHDGADLGAAGPVQVAAHSALQLPECLVSDRLRRIEREEAGGLGFASRIRLVDVEQRFVRHVEQKQLVGAHVGALARGIEELAVALQHYDRWTAQRNATRSLQSPSRLRC</sequence>
<reference evidence="1 2" key="1">
    <citation type="journal article" date="2010" name="Nature">
        <title>Genome sequencing and analysis of the model grass Brachypodium distachyon.</title>
        <authorList>
            <consortium name="International Brachypodium Initiative"/>
        </authorList>
    </citation>
    <scope>NUCLEOTIDE SEQUENCE [LARGE SCALE GENOMIC DNA]</scope>
    <source>
        <strain evidence="1 2">Bd21</strain>
    </source>
</reference>
<dbReference type="Gramene" id="KQK02718">
    <property type="protein sequence ID" value="KQK02718"/>
    <property type="gene ID" value="BRADI_2g03251v3"/>
</dbReference>
<reference evidence="2" key="3">
    <citation type="submission" date="2018-08" db="UniProtKB">
        <authorList>
            <consortium name="EnsemblPlants"/>
        </authorList>
    </citation>
    <scope>IDENTIFICATION</scope>
    <source>
        <strain evidence="2">cv. Bd21</strain>
    </source>
</reference>
<dbReference type="InParanoid" id="A0A0Q3MEC2"/>
<proteinExistence type="predicted"/>
<gene>
    <name evidence="1" type="ORF">BRADI_2g03251v3</name>
</gene>
<evidence type="ECO:0000313" key="2">
    <source>
        <dbReference type="EnsemblPlants" id="KQK02718"/>
    </source>
</evidence>
<dbReference type="AlphaFoldDB" id="A0A0Q3MEC2"/>
<organism evidence="1">
    <name type="scientific">Brachypodium distachyon</name>
    <name type="common">Purple false brome</name>
    <name type="synonym">Trachynia distachya</name>
    <dbReference type="NCBI Taxonomy" id="15368"/>
    <lineage>
        <taxon>Eukaryota</taxon>
        <taxon>Viridiplantae</taxon>
        <taxon>Streptophyta</taxon>
        <taxon>Embryophyta</taxon>
        <taxon>Tracheophyta</taxon>
        <taxon>Spermatophyta</taxon>
        <taxon>Magnoliopsida</taxon>
        <taxon>Liliopsida</taxon>
        <taxon>Poales</taxon>
        <taxon>Poaceae</taxon>
        <taxon>BOP clade</taxon>
        <taxon>Pooideae</taxon>
        <taxon>Stipodae</taxon>
        <taxon>Brachypodieae</taxon>
        <taxon>Brachypodium</taxon>
    </lineage>
</organism>